<dbReference type="eggNOG" id="COG0154">
    <property type="taxonomic scope" value="Bacteria"/>
</dbReference>
<protein>
    <submittedName>
        <fullName evidence="3">Amidase</fullName>
    </submittedName>
</protein>
<feature type="domain" description="Amidase" evidence="2">
    <location>
        <begin position="29"/>
        <end position="467"/>
    </location>
</feature>
<dbReference type="PANTHER" id="PTHR11895:SF7">
    <property type="entry name" value="GLUTAMYL-TRNA(GLN) AMIDOTRANSFERASE SUBUNIT A, MITOCHONDRIAL"/>
    <property type="match status" value="1"/>
</dbReference>
<dbReference type="InterPro" id="IPR000120">
    <property type="entry name" value="Amidase"/>
</dbReference>
<accession>A0A081RA56</accession>
<dbReference type="EMBL" id="JFHR01000052">
    <property type="protein sequence ID" value="KEQ52079.1"/>
    <property type="molecule type" value="Genomic_DNA"/>
</dbReference>
<gene>
    <name evidence="3" type="ORF">BV95_03631</name>
</gene>
<dbReference type="PATRIC" id="fig|46429.4.peg.3617"/>
<proteinExistence type="inferred from homology"/>
<dbReference type="OrthoDB" id="7490557at2"/>
<dbReference type="RefSeq" id="WP_037455199.1">
    <property type="nucleotide sequence ID" value="NZ_JFHR01000052.1"/>
</dbReference>
<reference evidence="3 4" key="1">
    <citation type="submission" date="2014-02" db="EMBL/GenBank/DDBJ databases">
        <title>Whole genome sequence of Sphingobium chlorophenolicum NBRC 16172.</title>
        <authorList>
            <person name="Gan H.M."/>
            <person name="Gan H.Y."/>
            <person name="Chew T.H."/>
            <person name="Savka M.A."/>
        </authorList>
    </citation>
    <scope>NUCLEOTIDE SEQUENCE [LARGE SCALE GENOMIC DNA]</scope>
    <source>
        <strain evidence="3 4">NBRC 16172</strain>
    </source>
</reference>
<dbReference type="SUPFAM" id="SSF75304">
    <property type="entry name" value="Amidase signature (AS) enzymes"/>
    <property type="match status" value="1"/>
</dbReference>
<dbReference type="Pfam" id="PF01425">
    <property type="entry name" value="Amidase"/>
    <property type="match status" value="1"/>
</dbReference>
<organism evidence="3 4">
    <name type="scientific">Sphingobium chlorophenolicum</name>
    <dbReference type="NCBI Taxonomy" id="46429"/>
    <lineage>
        <taxon>Bacteria</taxon>
        <taxon>Pseudomonadati</taxon>
        <taxon>Pseudomonadota</taxon>
        <taxon>Alphaproteobacteria</taxon>
        <taxon>Sphingomonadales</taxon>
        <taxon>Sphingomonadaceae</taxon>
        <taxon>Sphingobium</taxon>
    </lineage>
</organism>
<comment type="similarity">
    <text evidence="1">Belongs to the amidase family.</text>
</comment>
<dbReference type="InterPro" id="IPR023631">
    <property type="entry name" value="Amidase_dom"/>
</dbReference>
<dbReference type="Proteomes" id="UP000028411">
    <property type="component" value="Unassembled WGS sequence"/>
</dbReference>
<dbReference type="GO" id="GO:0003824">
    <property type="term" value="F:catalytic activity"/>
    <property type="evidence" value="ECO:0007669"/>
    <property type="project" value="InterPro"/>
</dbReference>
<evidence type="ECO:0000313" key="4">
    <source>
        <dbReference type="Proteomes" id="UP000028411"/>
    </source>
</evidence>
<dbReference type="InterPro" id="IPR036928">
    <property type="entry name" value="AS_sf"/>
</dbReference>
<evidence type="ECO:0000313" key="3">
    <source>
        <dbReference type="EMBL" id="KEQ52079.1"/>
    </source>
</evidence>
<comment type="caution">
    <text evidence="3">The sequence shown here is derived from an EMBL/GenBank/DDBJ whole genome shotgun (WGS) entry which is preliminary data.</text>
</comment>
<evidence type="ECO:0000256" key="1">
    <source>
        <dbReference type="ARBA" id="ARBA00009199"/>
    </source>
</evidence>
<dbReference type="AlphaFoldDB" id="A0A081RA56"/>
<sequence length="495" mass="51407">MIQDVVAPITTSAAQLVQLIRSGQMSATEAVEEAIGRVKVRNASLNAVVHFDPQAALESARVIEARLRVGDPVGCLAGVPTMTTDLFSSYPGWPGTLGGIPAIRNIGTNCSLYPKRMEAAGAVLLGYTNSSPLGFTSVCDNRAFGPTANPFDLTRNSGAAAGGSAAAVAGGLVPIAGALDGGGWIRTAAAWCGVFGFQASHGRIARITRPSAFEVSPFAYDGAITRTVEDAALALNALVGYEREDPFSVASGIDWTRALTTSINGSRIGFAPRLGGFPVDPGICEVLTDAIAALEAQGARVVPLEIEFSHSPDEISAAWRRMVSMRMSGAINGLKRRGIDLAKDFRDQIPADVWASVEQAQSLGIAGMQRDQQIRTAVYDGINRALAEVDVIACPSAGAPPVANGSRGGTGGPTEVDGFNVDPVVGWCLGFLTNFSGHPSASLPAGFADGLPVGLQLIGQRHGDFPLLSICAAFEAARPWAASYDRCDARTIGVA</sequence>
<dbReference type="Gene3D" id="3.90.1300.10">
    <property type="entry name" value="Amidase signature (AS) domain"/>
    <property type="match status" value="1"/>
</dbReference>
<name>A0A081RA56_SPHCR</name>
<dbReference type="PANTHER" id="PTHR11895">
    <property type="entry name" value="TRANSAMIDASE"/>
    <property type="match status" value="1"/>
</dbReference>
<evidence type="ECO:0000259" key="2">
    <source>
        <dbReference type="Pfam" id="PF01425"/>
    </source>
</evidence>